<dbReference type="InterPro" id="IPR000241">
    <property type="entry name" value="RlmKL-like_Mtase"/>
</dbReference>
<dbReference type="GO" id="GO:0030488">
    <property type="term" value="P:tRNA methylation"/>
    <property type="evidence" value="ECO:0007669"/>
    <property type="project" value="TreeGrafter"/>
</dbReference>
<reference evidence="2" key="1">
    <citation type="submission" date="2021-06" db="EMBL/GenBank/DDBJ databases">
        <authorList>
            <person name="Criscuolo A."/>
        </authorList>
    </citation>
    <scope>NUCLEOTIDE SEQUENCE</scope>
    <source>
        <strain evidence="2">CIP111600</strain>
    </source>
</reference>
<comment type="caution">
    <text evidence="2">The sequence shown here is derived from an EMBL/GenBank/DDBJ whole genome shotgun (WGS) entry which is preliminary data.</text>
</comment>
<dbReference type="Proteomes" id="UP000693672">
    <property type="component" value="Unassembled WGS sequence"/>
</dbReference>
<gene>
    <name evidence="2" type="ORF">PAESOLCIP111_03692</name>
</gene>
<feature type="domain" description="Ribosomal RNA large subunit methyltransferase K/L-like methyltransferase" evidence="1">
    <location>
        <begin position="153"/>
        <end position="251"/>
    </location>
</feature>
<dbReference type="PANTHER" id="PTHR14911">
    <property type="entry name" value="THUMP DOMAIN-CONTAINING"/>
    <property type="match status" value="1"/>
</dbReference>
<proteinExistence type="predicted"/>
<evidence type="ECO:0000259" key="1">
    <source>
        <dbReference type="Pfam" id="PF01170"/>
    </source>
</evidence>
<organism evidence="2 3">
    <name type="scientific">Paenibacillus solanacearum</name>
    <dbReference type="NCBI Taxonomy" id="2048548"/>
    <lineage>
        <taxon>Bacteria</taxon>
        <taxon>Bacillati</taxon>
        <taxon>Bacillota</taxon>
        <taxon>Bacilli</taxon>
        <taxon>Bacillales</taxon>
        <taxon>Paenibacillaceae</taxon>
        <taxon>Paenibacillus</taxon>
    </lineage>
</organism>
<dbReference type="GO" id="GO:0016423">
    <property type="term" value="F:tRNA (guanine) methyltransferase activity"/>
    <property type="evidence" value="ECO:0007669"/>
    <property type="project" value="TreeGrafter"/>
</dbReference>
<dbReference type="EMBL" id="CAJVAS010000016">
    <property type="protein sequence ID" value="CAG7635682.1"/>
    <property type="molecule type" value="Genomic_DNA"/>
</dbReference>
<evidence type="ECO:0000313" key="3">
    <source>
        <dbReference type="Proteomes" id="UP000693672"/>
    </source>
</evidence>
<dbReference type="CDD" id="cd02440">
    <property type="entry name" value="AdoMet_MTases"/>
    <property type="match status" value="1"/>
</dbReference>
<dbReference type="RefSeq" id="WP_218093430.1">
    <property type="nucleotide sequence ID" value="NZ_CAJVAS010000016.1"/>
</dbReference>
<evidence type="ECO:0000313" key="2">
    <source>
        <dbReference type="EMBL" id="CAG7635682.1"/>
    </source>
</evidence>
<accession>A0A916NJJ4</accession>
<sequence>MESIDSPLYLYTYACHEDERPLCRLELRTLFGAEPEEAHVLSNILIDASRSPFVKQRLAVTHEAATLPELAERVKGVTAAEGTFKVVFIETGAQTPLDYDGQRRAERAIGAHIRGTAEMRRPQQLFGVAQAGGRWLFGACAVNEAVWLWHKAKPQQYSTALSTRVARAVANIAVPRPEGVRAVDPCCGIGTVVIEARSMGIDMEGFDLNPLAVRGARANLAHFGMPDVVAVRDIHALTGHYDAAVLDLPYNLCSVISQEQLLAMLRSVRALAGRVVLIATDLIDELALQTGFTIRDRCVVRKGTFARHVLVCG</sequence>
<dbReference type="PANTHER" id="PTHR14911:SF13">
    <property type="entry name" value="TRNA (GUANINE(6)-N2)-METHYLTRANSFERASE THUMP3"/>
    <property type="match status" value="1"/>
</dbReference>
<name>A0A916NJJ4_9BACL</name>
<keyword evidence="3" id="KW-1185">Reference proteome</keyword>
<dbReference type="Pfam" id="PF01170">
    <property type="entry name" value="UPF0020"/>
    <property type="match status" value="1"/>
</dbReference>
<dbReference type="AlphaFoldDB" id="A0A916NJJ4"/>
<protein>
    <recommendedName>
        <fullName evidence="1">Ribosomal RNA large subunit methyltransferase K/L-like methyltransferase domain-containing protein</fullName>
    </recommendedName>
</protein>